<dbReference type="SUPFAM" id="SSF81383">
    <property type="entry name" value="F-box domain"/>
    <property type="match status" value="1"/>
</dbReference>
<sequence>MEMSYGILERYRKLRLGESLLSPYHYPWACKEVSFILRSAYANLPKTLQHLLFQHTLDAFRLLPKVQTQSGMEAATVLLRAAEVALPKQKRVLAVTEYKHAVVAYKRNCKNQQVEEESADLPQDILVQIFSLLDLRSFLTAGFVCWSWNAASNDENLWRMQYDIFFGSSSRSSENKVQMCKLKVNTCTNRSKKGTDQSVTVNWREAFKRAYIAEWKSLIRTYGVCRTCNSLISSSLDLSSMSHVSLFLHRCISLPHHCLPLSVSKFVLDRVDTGTLAQSAKSEYLRLLELDFLGG</sequence>
<gene>
    <name evidence="2" type="ORF">Sjap_005092</name>
</gene>
<evidence type="ECO:0000313" key="3">
    <source>
        <dbReference type="Proteomes" id="UP001417504"/>
    </source>
</evidence>
<dbReference type="EMBL" id="JBBNAE010000002">
    <property type="protein sequence ID" value="KAK9145189.1"/>
    <property type="molecule type" value="Genomic_DNA"/>
</dbReference>
<dbReference type="AlphaFoldDB" id="A0AAP0K4Q9"/>
<dbReference type="Proteomes" id="UP001417504">
    <property type="component" value="Unassembled WGS sequence"/>
</dbReference>
<organism evidence="2 3">
    <name type="scientific">Stephania japonica</name>
    <dbReference type="NCBI Taxonomy" id="461633"/>
    <lineage>
        <taxon>Eukaryota</taxon>
        <taxon>Viridiplantae</taxon>
        <taxon>Streptophyta</taxon>
        <taxon>Embryophyta</taxon>
        <taxon>Tracheophyta</taxon>
        <taxon>Spermatophyta</taxon>
        <taxon>Magnoliopsida</taxon>
        <taxon>Ranunculales</taxon>
        <taxon>Menispermaceae</taxon>
        <taxon>Menispermoideae</taxon>
        <taxon>Cissampelideae</taxon>
        <taxon>Stephania</taxon>
    </lineage>
</organism>
<name>A0AAP0K4Q9_9MAGN</name>
<dbReference type="Pfam" id="PF12937">
    <property type="entry name" value="F-box-like"/>
    <property type="match status" value="1"/>
</dbReference>
<dbReference type="Pfam" id="PF24104">
    <property type="entry name" value="At5g52880_ARM"/>
    <property type="match status" value="1"/>
</dbReference>
<dbReference type="PANTHER" id="PTHR47744:SF1">
    <property type="entry name" value="OS05G0526300 PROTEIN"/>
    <property type="match status" value="1"/>
</dbReference>
<evidence type="ECO:0000313" key="2">
    <source>
        <dbReference type="EMBL" id="KAK9145189.1"/>
    </source>
</evidence>
<proteinExistence type="predicted"/>
<reference evidence="2 3" key="1">
    <citation type="submission" date="2024-01" db="EMBL/GenBank/DDBJ databases">
        <title>Genome assemblies of Stephania.</title>
        <authorList>
            <person name="Yang L."/>
        </authorList>
    </citation>
    <scope>NUCLEOTIDE SEQUENCE [LARGE SCALE GENOMIC DNA]</scope>
    <source>
        <strain evidence="2">QJT</strain>
        <tissue evidence="2">Leaf</tissue>
    </source>
</reference>
<feature type="domain" description="F-box" evidence="1">
    <location>
        <begin position="115"/>
        <end position="161"/>
    </location>
</feature>
<keyword evidence="3" id="KW-1185">Reference proteome</keyword>
<dbReference type="InterPro" id="IPR001810">
    <property type="entry name" value="F-box_dom"/>
</dbReference>
<dbReference type="InterPro" id="IPR036047">
    <property type="entry name" value="F-box-like_dom_sf"/>
</dbReference>
<dbReference type="SMART" id="SM00256">
    <property type="entry name" value="FBOX"/>
    <property type="match status" value="1"/>
</dbReference>
<accession>A0AAP0K4Q9</accession>
<dbReference type="Gene3D" id="1.20.1280.50">
    <property type="match status" value="1"/>
</dbReference>
<dbReference type="InterPro" id="IPR057039">
    <property type="entry name" value="At5g52880_ARM"/>
</dbReference>
<dbReference type="PANTHER" id="PTHR47744">
    <property type="entry name" value="OS05G0526300 PROTEIN"/>
    <property type="match status" value="1"/>
</dbReference>
<comment type="caution">
    <text evidence="2">The sequence shown here is derived from an EMBL/GenBank/DDBJ whole genome shotgun (WGS) entry which is preliminary data.</text>
</comment>
<dbReference type="PROSITE" id="PS50181">
    <property type="entry name" value="FBOX"/>
    <property type="match status" value="1"/>
</dbReference>
<protein>
    <recommendedName>
        <fullName evidence="1">F-box domain-containing protein</fullName>
    </recommendedName>
</protein>
<evidence type="ECO:0000259" key="1">
    <source>
        <dbReference type="PROSITE" id="PS50181"/>
    </source>
</evidence>